<feature type="region of interest" description="Disordered" evidence="1">
    <location>
        <begin position="23"/>
        <end position="46"/>
    </location>
</feature>
<keyword evidence="2" id="KW-1133">Transmembrane helix</keyword>
<dbReference type="EMBL" id="JADBGF010000002">
    <property type="protein sequence ID" value="MBE1603030.1"/>
    <property type="molecule type" value="Genomic_DNA"/>
</dbReference>
<evidence type="ECO:0000256" key="2">
    <source>
        <dbReference type="SAM" id="Phobius"/>
    </source>
</evidence>
<dbReference type="GeneID" id="86833546"/>
<name>A0A8I0PIT4_9ACTN</name>
<comment type="caution">
    <text evidence="3">The sequence shown here is derived from an EMBL/GenBank/DDBJ whole genome shotgun (WGS) entry which is preliminary data.</text>
</comment>
<keyword evidence="2" id="KW-0812">Transmembrane</keyword>
<gene>
    <name evidence="3" type="ORF">H4687_009259</name>
</gene>
<dbReference type="OrthoDB" id="4181956at2"/>
<evidence type="ECO:0000313" key="3">
    <source>
        <dbReference type="EMBL" id="MBE1603030.1"/>
    </source>
</evidence>
<reference evidence="3 4" key="1">
    <citation type="submission" date="2020-10" db="EMBL/GenBank/DDBJ databases">
        <title>Sequencing the genomes of 1000 actinobacteria strains.</title>
        <authorList>
            <person name="Klenk H.-P."/>
        </authorList>
    </citation>
    <scope>NUCLEOTIDE SEQUENCE [LARGE SCALE GENOMIC DNA]</scope>
    <source>
        <strain evidence="3 4">DSM 41803</strain>
    </source>
</reference>
<dbReference type="Proteomes" id="UP000629287">
    <property type="component" value="Unassembled WGS sequence"/>
</dbReference>
<keyword evidence="2" id="KW-0472">Membrane</keyword>
<dbReference type="AlphaFoldDB" id="A0A8I0PIT4"/>
<organism evidence="3 4">
    <name type="scientific">Streptomyces stelliscabiei</name>
    <dbReference type="NCBI Taxonomy" id="146820"/>
    <lineage>
        <taxon>Bacteria</taxon>
        <taxon>Bacillati</taxon>
        <taxon>Actinomycetota</taxon>
        <taxon>Actinomycetes</taxon>
        <taxon>Kitasatosporales</taxon>
        <taxon>Streptomycetaceae</taxon>
        <taxon>Streptomyces</taxon>
    </lineage>
</organism>
<sequence length="186" mass="20794">MASHARKNAARRQESLTGVNRRAALQDIRNTLPPTPQARTAARVPSSEANATVVPGELIALVQDFVRWGQRHLDDAVRAAHQHIEKPGDWHRLVLYALTDALAYNFLLVGALAGYLQEQGLDADLLRRHLQSPDPDRYVNQEALDLLAGLMGRPVPEGQREPTWQFVGRQIAECGVQGEDRRQTRE</sequence>
<evidence type="ECO:0000313" key="4">
    <source>
        <dbReference type="Proteomes" id="UP000629287"/>
    </source>
</evidence>
<feature type="transmembrane region" description="Helical" evidence="2">
    <location>
        <begin position="93"/>
        <end position="116"/>
    </location>
</feature>
<protein>
    <submittedName>
        <fullName evidence="3">Uncharacterized protein</fullName>
    </submittedName>
</protein>
<proteinExistence type="predicted"/>
<keyword evidence="4" id="KW-1185">Reference proteome</keyword>
<accession>A0A8I0PIT4</accession>
<evidence type="ECO:0000256" key="1">
    <source>
        <dbReference type="SAM" id="MobiDB-lite"/>
    </source>
</evidence>
<dbReference type="RefSeq" id="WP_046915008.1">
    <property type="nucleotide sequence ID" value="NZ_JADBGF010000002.1"/>
</dbReference>